<dbReference type="Proteomes" id="UP000075766">
    <property type="component" value="Unassembled WGS sequence"/>
</dbReference>
<gene>
    <name evidence="1" type="ORF">AY586_08505</name>
</gene>
<dbReference type="RefSeq" id="WP_062272561.1">
    <property type="nucleotide sequence ID" value="NZ_LSYU01000029.1"/>
</dbReference>
<accession>A0ABR5VJD9</accession>
<proteinExistence type="predicted"/>
<dbReference type="EMBL" id="LSYU01000029">
    <property type="protein sequence ID" value="KXX65799.1"/>
    <property type="molecule type" value="Genomic_DNA"/>
</dbReference>
<reference evidence="1 2" key="1">
    <citation type="submission" date="2016-02" db="EMBL/GenBank/DDBJ databases">
        <title>Genome sequence of Marichromatium gracile YL-28, a purple sulfur bacterium.</title>
        <authorList>
            <person name="Zhao C."/>
            <person name="Hong X."/>
            <person name="Chen S."/>
            <person name="Yang S."/>
        </authorList>
    </citation>
    <scope>NUCLEOTIDE SEQUENCE [LARGE SCALE GENOMIC DNA]</scope>
    <source>
        <strain evidence="1 2">YL28</strain>
    </source>
</reference>
<comment type="caution">
    <text evidence="1">The sequence shown here is derived from an EMBL/GenBank/DDBJ whole genome shotgun (WGS) entry which is preliminary data.</text>
</comment>
<evidence type="ECO:0000313" key="2">
    <source>
        <dbReference type="Proteomes" id="UP000075766"/>
    </source>
</evidence>
<organism evidence="1 2">
    <name type="scientific">Marichromatium gracile</name>
    <name type="common">Chromatium gracile</name>
    <dbReference type="NCBI Taxonomy" id="1048"/>
    <lineage>
        <taxon>Bacteria</taxon>
        <taxon>Pseudomonadati</taxon>
        <taxon>Pseudomonadota</taxon>
        <taxon>Gammaproteobacteria</taxon>
        <taxon>Chromatiales</taxon>
        <taxon>Chromatiaceae</taxon>
        <taxon>Marichromatium</taxon>
    </lineage>
</organism>
<sequence length="294" mass="33226">MSDDGQHGLTVIAMLGNVFSPYYAWRRRRAAPDLDPFDHCALNVVLYGRDGKKRWAMTERGRGALHQSADTLRIGPSGLHWDGEALTIDVDEFTVPLPSRLRGRIRVHPSAINPQDFVLDARARHRWWPIAPVARVELDFENPGLRWSGAGYLDSNRGEEPLEAGFQRWDWSRAALSDGAATLYDATERDGRNSQLALRFARNGEVEQVAPPPRAALPTASVWRVGRGTQCEAGDQARVVQTLEDTPFYVRSVVETRLCGERVESVHESLDLDRFAANWVQMLLPFRMPRKTWD</sequence>
<name>A0ABR5VJD9_MARGR</name>
<dbReference type="CDD" id="cd21471">
    <property type="entry name" value="CrtC-like"/>
    <property type="match status" value="1"/>
</dbReference>
<evidence type="ECO:0000313" key="1">
    <source>
        <dbReference type="EMBL" id="KXX65799.1"/>
    </source>
</evidence>
<keyword evidence="2" id="KW-1185">Reference proteome</keyword>
<dbReference type="SUPFAM" id="SSF159245">
    <property type="entry name" value="AttH-like"/>
    <property type="match status" value="1"/>
</dbReference>
<protein>
    <submittedName>
        <fullName evidence="1">Hydroxyneurosporene synthase</fullName>
    </submittedName>
</protein>